<evidence type="ECO:0000256" key="1">
    <source>
        <dbReference type="ARBA" id="ARBA00022679"/>
    </source>
</evidence>
<dbReference type="RefSeq" id="WP_128744575.1">
    <property type="nucleotide sequence ID" value="NZ_CP035281.1"/>
</dbReference>
<keyword evidence="3" id="KW-0448">Lipopolysaccharide biosynthesis</keyword>
<evidence type="ECO:0000313" key="4">
    <source>
        <dbReference type="EMBL" id="QAT41921.1"/>
    </source>
</evidence>
<evidence type="ECO:0000256" key="3">
    <source>
        <dbReference type="ARBA" id="ARBA00022985"/>
    </source>
</evidence>
<name>A0A410PSF5_9FIRM</name>
<dbReference type="GO" id="GO:0005829">
    <property type="term" value="C:cytosol"/>
    <property type="evidence" value="ECO:0007669"/>
    <property type="project" value="TreeGrafter"/>
</dbReference>
<dbReference type="SUPFAM" id="SSF53448">
    <property type="entry name" value="Nucleotide-diphospho-sugar transferases"/>
    <property type="match status" value="1"/>
</dbReference>
<dbReference type="EMBL" id="CP035281">
    <property type="protein sequence ID" value="QAT41921.1"/>
    <property type="molecule type" value="Genomic_DNA"/>
</dbReference>
<keyword evidence="2 4" id="KW-0548">Nucleotidyltransferase</keyword>
<dbReference type="CDD" id="cd02517">
    <property type="entry name" value="CMP-KDO-Synthetase"/>
    <property type="match status" value="1"/>
</dbReference>
<dbReference type="Gene3D" id="3.90.550.10">
    <property type="entry name" value="Spore Coat Polysaccharide Biosynthesis Protein SpsA, Chain A"/>
    <property type="match status" value="1"/>
</dbReference>
<dbReference type="InterPro" id="IPR029044">
    <property type="entry name" value="Nucleotide-diphossugar_trans"/>
</dbReference>
<dbReference type="KEGG" id="amij:EQM06_01035"/>
<protein>
    <submittedName>
        <fullName evidence="4">3-deoxy-manno-octulosonate cytidylyltransferase</fullName>
    </submittedName>
</protein>
<sequence length="250" mass="28752">MKIIGVIPARYSSTRFPGKPLADICGRPMIWWVYHQVKKTQNIDEVYVATDDERIAKVCSDYNLNYVMTLSKHKTSTERLYEVAQKIPANLYICINGDEPLITPNTIEQIIPSDVPDGSFYVSNLMTEIKYPAEVIDFTNIKVVTDEENSALFMSRSPIPYPKSSLDYVYYKHIGVLIYTLEALRFFSETPKGKNELIEDINELRFIEHGKRIKMIEVDADTLSVDTPKDLEVVRDIITKTMKLEEIVNE</sequence>
<organism evidence="4 5">
    <name type="scientific">Aminipila luticellarii</name>
    <dbReference type="NCBI Taxonomy" id="2507160"/>
    <lineage>
        <taxon>Bacteria</taxon>
        <taxon>Bacillati</taxon>
        <taxon>Bacillota</taxon>
        <taxon>Clostridia</taxon>
        <taxon>Peptostreptococcales</taxon>
        <taxon>Anaerovoracaceae</taxon>
        <taxon>Aminipila</taxon>
    </lineage>
</organism>
<keyword evidence="1 4" id="KW-0808">Transferase</keyword>
<dbReference type="InterPro" id="IPR003329">
    <property type="entry name" value="Cytidylyl_trans"/>
</dbReference>
<dbReference type="PANTHER" id="PTHR42866">
    <property type="entry name" value="3-DEOXY-MANNO-OCTULOSONATE CYTIDYLYLTRANSFERASE"/>
    <property type="match status" value="1"/>
</dbReference>
<evidence type="ECO:0000256" key="2">
    <source>
        <dbReference type="ARBA" id="ARBA00022695"/>
    </source>
</evidence>
<keyword evidence="5" id="KW-1185">Reference proteome</keyword>
<dbReference type="GO" id="GO:0009103">
    <property type="term" value="P:lipopolysaccharide biosynthetic process"/>
    <property type="evidence" value="ECO:0007669"/>
    <property type="project" value="UniProtKB-KW"/>
</dbReference>
<dbReference type="Proteomes" id="UP000287601">
    <property type="component" value="Chromosome"/>
</dbReference>
<accession>A0A410PSF5</accession>
<proteinExistence type="predicted"/>
<dbReference type="PANTHER" id="PTHR42866:SF2">
    <property type="entry name" value="3-DEOXY-MANNO-OCTULOSONATE CYTIDYLYLTRANSFERASE, MITOCHONDRIAL"/>
    <property type="match status" value="1"/>
</dbReference>
<dbReference type="Pfam" id="PF02348">
    <property type="entry name" value="CTP_transf_3"/>
    <property type="match status" value="1"/>
</dbReference>
<dbReference type="GO" id="GO:0008690">
    <property type="term" value="F:3-deoxy-manno-octulosonate cytidylyltransferase activity"/>
    <property type="evidence" value="ECO:0007669"/>
    <property type="project" value="InterPro"/>
</dbReference>
<reference evidence="4 5" key="1">
    <citation type="submission" date="2019-01" db="EMBL/GenBank/DDBJ databases">
        <title>Draft genomes of a novel of Aminipila strains.</title>
        <authorList>
            <person name="Ma S."/>
        </authorList>
    </citation>
    <scope>NUCLEOTIDE SEQUENCE [LARGE SCALE GENOMIC DNA]</scope>
    <source>
        <strain evidence="5">JN-39</strain>
    </source>
</reference>
<dbReference type="OrthoDB" id="9815559at2"/>
<dbReference type="InterPro" id="IPR004528">
    <property type="entry name" value="KdsB"/>
</dbReference>
<dbReference type="NCBIfam" id="NF009905">
    <property type="entry name" value="PRK13368.1"/>
    <property type="match status" value="1"/>
</dbReference>
<dbReference type="NCBIfam" id="NF003952">
    <property type="entry name" value="PRK05450.1-5"/>
    <property type="match status" value="1"/>
</dbReference>
<gene>
    <name evidence="4" type="ORF">EQM06_01035</name>
</gene>
<dbReference type="AlphaFoldDB" id="A0A410PSF5"/>
<evidence type="ECO:0000313" key="5">
    <source>
        <dbReference type="Proteomes" id="UP000287601"/>
    </source>
</evidence>